<gene>
    <name evidence="3" type="ORF">FRACA_340031</name>
</gene>
<name>A0A2I2KV39_9ACTN</name>
<feature type="compositionally biased region" description="Pro residues" evidence="1">
    <location>
        <begin position="29"/>
        <end position="39"/>
    </location>
</feature>
<feature type="region of interest" description="Disordered" evidence="1">
    <location>
        <begin position="130"/>
        <end position="275"/>
    </location>
</feature>
<feature type="compositionally biased region" description="Gly residues" evidence="1">
    <location>
        <begin position="213"/>
        <end position="238"/>
    </location>
</feature>
<keyword evidence="2" id="KW-0472">Membrane</keyword>
<evidence type="ECO:0000256" key="1">
    <source>
        <dbReference type="SAM" id="MobiDB-lite"/>
    </source>
</evidence>
<proteinExistence type="predicted"/>
<organism evidence="3 4">
    <name type="scientific">Frankia canadensis</name>
    <dbReference type="NCBI Taxonomy" id="1836972"/>
    <lineage>
        <taxon>Bacteria</taxon>
        <taxon>Bacillati</taxon>
        <taxon>Actinomycetota</taxon>
        <taxon>Actinomycetes</taxon>
        <taxon>Frankiales</taxon>
        <taxon>Frankiaceae</taxon>
        <taxon>Frankia</taxon>
    </lineage>
</organism>
<evidence type="ECO:0000313" key="3">
    <source>
        <dbReference type="EMBL" id="SNQ49521.1"/>
    </source>
</evidence>
<dbReference type="EMBL" id="FZMO01000268">
    <property type="protein sequence ID" value="SNQ49521.1"/>
    <property type="molecule type" value="Genomic_DNA"/>
</dbReference>
<keyword evidence="2" id="KW-0812">Transmembrane</keyword>
<protein>
    <recommendedName>
        <fullName evidence="5">Serine/threonine protein kinase</fullName>
    </recommendedName>
</protein>
<evidence type="ECO:0000313" key="4">
    <source>
        <dbReference type="Proteomes" id="UP000234331"/>
    </source>
</evidence>
<evidence type="ECO:0008006" key="5">
    <source>
        <dbReference type="Google" id="ProtNLM"/>
    </source>
</evidence>
<dbReference type="Proteomes" id="UP000234331">
    <property type="component" value="Unassembled WGS sequence"/>
</dbReference>
<keyword evidence="4" id="KW-1185">Reference proteome</keyword>
<sequence length="379" mass="36257">MQLPGVGTEATDGAGTRSWVDHGSGEDPPTQPSAIPPLPVLTATEAGPPSAPQSPVAPDTPGTPDSPGAWGAPSAPGATLAASPAQGAKPPAGGPAPERPERRRRRLIAATSGAVALVVAIALTVWATARSGGSPSGGHEAAAGNAGSASVPSKGSRSAAAEAAKDAIGGAGGAGGAGDAEGTGAAVGRAPSPAGAIETALDPSSLPVRSATGGPGTSGGGSAPGGSGSAGTGSGGTAPGPARVPTPAPNPNPKPSPKPPAPAPSSAPASKANPYTPSQVCGAGYSQIDQQALGSTAKIYLLYDGTRNCVVTMKYGAGVGTAQAMTAWVQVQGSSTKQVDSGSYAYYAGPKYVTAPGRCVKWGGTYAGTSYTSGWEHCG</sequence>
<reference evidence="3 4" key="1">
    <citation type="submission" date="2017-06" db="EMBL/GenBank/DDBJ databases">
        <authorList>
            <person name="Kim H.J."/>
            <person name="Triplett B.A."/>
        </authorList>
    </citation>
    <scope>NUCLEOTIDE SEQUENCE [LARGE SCALE GENOMIC DNA]</scope>
    <source>
        <strain evidence="3">FRACA_ARgP5</strain>
    </source>
</reference>
<feature type="compositionally biased region" description="Low complexity" evidence="1">
    <location>
        <begin position="159"/>
        <end position="168"/>
    </location>
</feature>
<feature type="transmembrane region" description="Helical" evidence="2">
    <location>
        <begin position="107"/>
        <end position="127"/>
    </location>
</feature>
<feature type="compositionally biased region" description="Pro residues" evidence="1">
    <location>
        <begin position="242"/>
        <end position="265"/>
    </location>
</feature>
<feature type="compositionally biased region" description="Low complexity" evidence="1">
    <location>
        <begin position="65"/>
        <end position="91"/>
    </location>
</feature>
<feature type="compositionally biased region" description="Gly residues" evidence="1">
    <location>
        <begin position="169"/>
        <end position="181"/>
    </location>
</feature>
<keyword evidence="2" id="KW-1133">Transmembrane helix</keyword>
<evidence type="ECO:0000256" key="2">
    <source>
        <dbReference type="SAM" id="Phobius"/>
    </source>
</evidence>
<feature type="region of interest" description="Disordered" evidence="1">
    <location>
        <begin position="1"/>
        <end position="107"/>
    </location>
</feature>
<feature type="compositionally biased region" description="Polar residues" evidence="1">
    <location>
        <begin position="147"/>
        <end position="156"/>
    </location>
</feature>
<dbReference type="AlphaFoldDB" id="A0A2I2KV39"/>
<accession>A0A2I2KV39</accession>